<dbReference type="InterPro" id="IPR029016">
    <property type="entry name" value="GAF-like_dom_sf"/>
</dbReference>
<evidence type="ECO:0000313" key="5">
    <source>
        <dbReference type="Proteomes" id="UP000831786"/>
    </source>
</evidence>
<dbReference type="Gene3D" id="3.30.450.40">
    <property type="match status" value="2"/>
</dbReference>
<dbReference type="InterPro" id="IPR036390">
    <property type="entry name" value="WH_DNA-bd_sf"/>
</dbReference>
<sequence>MAEEKNRGARSQTLDRALDALELLADGHRRTSQELADELGLHRSIVYRMLRTFEDHGFVARVADGRYTVGLGVAALADAGIVGAESRIGDVLEELANASGATALLSVPQKDHAVVLAAARPSGSTAAVAIRRSTRLPLDRGAPGLAILALEAPRPYEPDEAVLARTTGYVHSKGAPFPGFDAVARPVRLEDGQSASISVVFPNAAVGLGEALPPLRHAVARIEHPDDLWTV</sequence>
<keyword evidence="1" id="KW-0805">Transcription regulation</keyword>
<keyword evidence="5" id="KW-1185">Reference proteome</keyword>
<protein>
    <submittedName>
        <fullName evidence="4">Helix-turn-helix domain-containing protein</fullName>
    </submittedName>
</protein>
<dbReference type="PROSITE" id="PS51077">
    <property type="entry name" value="HTH_ICLR"/>
    <property type="match status" value="1"/>
</dbReference>
<reference evidence="4 5" key="1">
    <citation type="submission" date="2022-04" db="EMBL/GenBank/DDBJ databases">
        <title>Leucobacter sp. isolated from rhizosphere of garlic.</title>
        <authorList>
            <person name="Won M."/>
            <person name="Lee C.-M."/>
            <person name="Woen H.-Y."/>
            <person name="Kwon S.-W."/>
        </authorList>
    </citation>
    <scope>NUCLEOTIDE SEQUENCE [LARGE SCALE GENOMIC DNA]</scope>
    <source>
        <strain evidence="4 5">H21R-40</strain>
    </source>
</reference>
<evidence type="ECO:0000256" key="1">
    <source>
        <dbReference type="ARBA" id="ARBA00023015"/>
    </source>
</evidence>
<dbReference type="Proteomes" id="UP000831786">
    <property type="component" value="Chromosome"/>
</dbReference>
<dbReference type="InterPro" id="IPR005471">
    <property type="entry name" value="Tscrpt_reg_IclR_N"/>
</dbReference>
<dbReference type="RefSeq" id="WP_244727091.1">
    <property type="nucleotide sequence ID" value="NZ_CP095045.1"/>
</dbReference>
<organism evidence="4 5">
    <name type="scientific">Leucobacter allii</name>
    <dbReference type="NCBI Taxonomy" id="2932247"/>
    <lineage>
        <taxon>Bacteria</taxon>
        <taxon>Bacillati</taxon>
        <taxon>Actinomycetota</taxon>
        <taxon>Actinomycetes</taxon>
        <taxon>Micrococcales</taxon>
        <taxon>Microbacteriaceae</taxon>
        <taxon>Leucobacter</taxon>
    </lineage>
</organism>
<dbReference type="InterPro" id="IPR050707">
    <property type="entry name" value="HTH_MetabolicPath_Reg"/>
</dbReference>
<dbReference type="SMART" id="SM00346">
    <property type="entry name" value="HTH_ICLR"/>
    <property type="match status" value="1"/>
</dbReference>
<dbReference type="SUPFAM" id="SSF55781">
    <property type="entry name" value="GAF domain-like"/>
    <property type="match status" value="1"/>
</dbReference>
<evidence type="ECO:0000256" key="2">
    <source>
        <dbReference type="ARBA" id="ARBA00023163"/>
    </source>
</evidence>
<proteinExistence type="predicted"/>
<name>A0ABY4FKM3_9MICO</name>
<feature type="domain" description="HTH iclR-type" evidence="3">
    <location>
        <begin position="11"/>
        <end position="71"/>
    </location>
</feature>
<dbReference type="SUPFAM" id="SSF46785">
    <property type="entry name" value="Winged helix' DNA-binding domain"/>
    <property type="match status" value="1"/>
</dbReference>
<dbReference type="EMBL" id="CP095045">
    <property type="protein sequence ID" value="UOQ56681.1"/>
    <property type="molecule type" value="Genomic_DNA"/>
</dbReference>
<dbReference type="Gene3D" id="1.10.10.10">
    <property type="entry name" value="Winged helix-like DNA-binding domain superfamily/Winged helix DNA-binding domain"/>
    <property type="match status" value="1"/>
</dbReference>
<gene>
    <name evidence="4" type="ORF">MUN78_13520</name>
</gene>
<evidence type="ECO:0000259" key="3">
    <source>
        <dbReference type="PROSITE" id="PS51077"/>
    </source>
</evidence>
<evidence type="ECO:0000313" key="4">
    <source>
        <dbReference type="EMBL" id="UOQ56681.1"/>
    </source>
</evidence>
<accession>A0ABY4FKM3</accession>
<dbReference type="Pfam" id="PF09339">
    <property type="entry name" value="HTH_IclR"/>
    <property type="match status" value="1"/>
</dbReference>
<keyword evidence="2" id="KW-0804">Transcription</keyword>
<dbReference type="InterPro" id="IPR036388">
    <property type="entry name" value="WH-like_DNA-bd_sf"/>
</dbReference>
<dbReference type="PANTHER" id="PTHR30136">
    <property type="entry name" value="HELIX-TURN-HELIX TRANSCRIPTIONAL REGULATOR, ICLR FAMILY"/>
    <property type="match status" value="1"/>
</dbReference>
<dbReference type="PANTHER" id="PTHR30136:SF24">
    <property type="entry name" value="HTH-TYPE TRANSCRIPTIONAL REPRESSOR ALLR"/>
    <property type="match status" value="1"/>
</dbReference>